<feature type="region of interest" description="Disordered" evidence="1">
    <location>
        <begin position="460"/>
        <end position="483"/>
    </location>
</feature>
<dbReference type="PANTHER" id="PTHR33067">
    <property type="entry name" value="RNA-DIRECTED DNA POLYMERASE-RELATED"/>
    <property type="match status" value="1"/>
</dbReference>
<feature type="compositionally biased region" description="Polar residues" evidence="1">
    <location>
        <begin position="461"/>
        <end position="474"/>
    </location>
</feature>
<evidence type="ECO:0000313" key="3">
    <source>
        <dbReference type="Proteomes" id="UP000266723"/>
    </source>
</evidence>
<evidence type="ECO:0008006" key="4">
    <source>
        <dbReference type="Google" id="ProtNLM"/>
    </source>
</evidence>
<feature type="compositionally biased region" description="Polar residues" evidence="1">
    <location>
        <begin position="75"/>
        <end position="91"/>
    </location>
</feature>
<name>A0ABQ7CJW4_BRACR</name>
<evidence type="ECO:0000313" key="2">
    <source>
        <dbReference type="EMBL" id="KAF3552230.1"/>
    </source>
</evidence>
<dbReference type="Gene3D" id="2.40.70.10">
    <property type="entry name" value="Acid Proteases"/>
    <property type="match status" value="1"/>
</dbReference>
<gene>
    <name evidence="2" type="ORF">DY000_02006986</name>
</gene>
<dbReference type="InterPro" id="IPR021109">
    <property type="entry name" value="Peptidase_aspartic_dom_sf"/>
</dbReference>
<accession>A0ABQ7CJW4</accession>
<protein>
    <recommendedName>
        <fullName evidence="4">Peptidase A2 domain-containing protein</fullName>
    </recommendedName>
</protein>
<dbReference type="Proteomes" id="UP000266723">
    <property type="component" value="Unassembled WGS sequence"/>
</dbReference>
<keyword evidence="3" id="KW-1185">Reference proteome</keyword>
<evidence type="ECO:0000256" key="1">
    <source>
        <dbReference type="SAM" id="MobiDB-lite"/>
    </source>
</evidence>
<feature type="region of interest" description="Disordered" evidence="1">
    <location>
        <begin position="283"/>
        <end position="311"/>
    </location>
</feature>
<dbReference type="EMBL" id="QGKV02000832">
    <property type="protein sequence ID" value="KAF3552230.1"/>
    <property type="molecule type" value="Genomic_DNA"/>
</dbReference>
<organism evidence="2 3">
    <name type="scientific">Brassica cretica</name>
    <name type="common">Mustard</name>
    <dbReference type="NCBI Taxonomy" id="69181"/>
    <lineage>
        <taxon>Eukaryota</taxon>
        <taxon>Viridiplantae</taxon>
        <taxon>Streptophyta</taxon>
        <taxon>Embryophyta</taxon>
        <taxon>Tracheophyta</taxon>
        <taxon>Spermatophyta</taxon>
        <taxon>Magnoliopsida</taxon>
        <taxon>eudicotyledons</taxon>
        <taxon>Gunneridae</taxon>
        <taxon>Pentapetalae</taxon>
        <taxon>rosids</taxon>
        <taxon>malvids</taxon>
        <taxon>Brassicales</taxon>
        <taxon>Brassicaceae</taxon>
        <taxon>Brassiceae</taxon>
        <taxon>Brassica</taxon>
    </lineage>
</organism>
<dbReference type="PANTHER" id="PTHR33067:SF31">
    <property type="entry name" value="RNA-DIRECTED DNA POLYMERASE"/>
    <property type="match status" value="1"/>
</dbReference>
<proteinExistence type="predicted"/>
<feature type="region of interest" description="Disordered" evidence="1">
    <location>
        <begin position="75"/>
        <end position="102"/>
    </location>
</feature>
<comment type="caution">
    <text evidence="2">The sequence shown here is derived from an EMBL/GenBank/DDBJ whole genome shotgun (WGS) entry which is preliminary data.</text>
</comment>
<sequence>MNILSRTSIDNTYGISRILQCREDHDSRGVRSKTPTSAQPCLHPTSLERSIRKEACSSLIDNNACSSLDFGQPPSTQALVPSTDTLSPPSTEDTHLPSADIFHPTSIDTSVRTSIDTEQRDMVATLILVRDERGDLHDQESHLRYAAVVKEEKLQEGDFEVESLMSFGGSHWCRSTPSHEHRSTEVIQNRLTSCPGHRSTTPTESTASCNAVRIMTHEEFAAKHPHPPSPVYVNIDRHSDPVIDRHQETPIDRQPPAPIDRRAPLTYRVQMPKIDVERLNAIRPKPKPSANPPETVRTPLDDGADPMEVDKVPTGRTLRRRKEKVAKHLKRGSNEKEKESFQKRGFRIPLYKPFDEAYFTHRLWMFFRETRDIEEDIRRMFCEAREQMRKRITLKKNSDHGQFAIPCTVKGIEFPHALCDTGASVSILPRVIADHLGLQSLLVNSGSSVKLANQPVVPNAHRSSCPLQPYSSQEATDDLQKNQ</sequence>
<reference evidence="2 3" key="1">
    <citation type="journal article" date="2020" name="BMC Genomics">
        <title>Intraspecific diversification of the crop wild relative Brassica cretica Lam. using demographic model selection.</title>
        <authorList>
            <person name="Kioukis A."/>
            <person name="Michalopoulou V.A."/>
            <person name="Briers L."/>
            <person name="Pirintsos S."/>
            <person name="Studholme D.J."/>
            <person name="Pavlidis P."/>
            <person name="Sarris P.F."/>
        </authorList>
    </citation>
    <scope>NUCLEOTIDE SEQUENCE [LARGE SCALE GENOMIC DNA]</scope>
    <source>
        <strain evidence="3">cv. PFS-1207/04</strain>
    </source>
</reference>